<reference evidence="1 2" key="1">
    <citation type="submission" date="2016-11" db="EMBL/GenBank/DDBJ databases">
        <title>Whole genomes of Flavobacteriaceae.</title>
        <authorList>
            <person name="Stine C."/>
            <person name="Li C."/>
            <person name="Tadesse D."/>
        </authorList>
    </citation>
    <scope>NUCLEOTIDE SEQUENCE [LARGE SCALE GENOMIC DNA]</scope>
    <source>
        <strain evidence="1 2">DSM 15937</strain>
    </source>
</reference>
<evidence type="ECO:0000313" key="2">
    <source>
        <dbReference type="Proteomes" id="UP000198382"/>
    </source>
</evidence>
<protein>
    <submittedName>
        <fullName evidence="1">Uncharacterized protein</fullName>
    </submittedName>
</protein>
<accession>A0ABX4BTR5</accession>
<evidence type="ECO:0000313" key="1">
    <source>
        <dbReference type="EMBL" id="OXA81094.1"/>
    </source>
</evidence>
<dbReference type="RefSeq" id="WP_074662224.1">
    <property type="nucleotide sequence ID" value="NZ_MUGV01000009.1"/>
</dbReference>
<dbReference type="EMBL" id="MUGV01000009">
    <property type="protein sequence ID" value="OXA81094.1"/>
    <property type="molecule type" value="Genomic_DNA"/>
</dbReference>
<comment type="caution">
    <text evidence="1">The sequence shown here is derived from an EMBL/GenBank/DDBJ whole genome shotgun (WGS) entry which is preliminary data.</text>
</comment>
<organism evidence="1 2">
    <name type="scientific">Flavobacterium frigidimaris</name>
    <dbReference type="NCBI Taxonomy" id="262320"/>
    <lineage>
        <taxon>Bacteria</taxon>
        <taxon>Pseudomonadati</taxon>
        <taxon>Bacteroidota</taxon>
        <taxon>Flavobacteriia</taxon>
        <taxon>Flavobacteriales</taxon>
        <taxon>Flavobacteriaceae</taxon>
        <taxon>Flavobacterium</taxon>
    </lineage>
</organism>
<proteinExistence type="predicted"/>
<dbReference type="Proteomes" id="UP000198382">
    <property type="component" value="Unassembled WGS sequence"/>
</dbReference>
<keyword evidence="2" id="KW-1185">Reference proteome</keyword>
<sequence length="180" mass="21210">MEIENLANRNVEIENYQSTFIVLKVDNQMLRFDFIKKVEFSLNKGTTGKLKYFENHPLLIDYNENFIETFINSKPENVDLFIDDIKSAIDSETLGWRNWKDYFVERGFFSFENFVKNIKEGSGKLLKAPFLITQNVIKVCDKHNVKTKSFENVLKKNNYILILIENDYVIAKEFKLNSKA</sequence>
<name>A0ABX4BTR5_FLAFR</name>
<gene>
    <name evidence="1" type="ORF">B0A65_04945</name>
</gene>